<name>A0A0X3PWU1_SCHSO</name>
<feature type="coiled-coil region" evidence="9">
    <location>
        <begin position="219"/>
        <end position="345"/>
    </location>
</feature>
<comment type="similarity">
    <text evidence="2">Belongs to the CEP162 family.</text>
</comment>
<dbReference type="GO" id="GO:0005814">
    <property type="term" value="C:centriole"/>
    <property type="evidence" value="ECO:0007669"/>
    <property type="project" value="UniProtKB-SubCell"/>
</dbReference>
<dbReference type="EMBL" id="GEEE01006904">
    <property type="protein sequence ID" value="JAP56321.1"/>
    <property type="molecule type" value="Transcribed_RNA"/>
</dbReference>
<feature type="coiled-coil region" evidence="9">
    <location>
        <begin position="402"/>
        <end position="447"/>
    </location>
</feature>
<evidence type="ECO:0000313" key="11">
    <source>
        <dbReference type="EMBL" id="JAP56321.1"/>
    </source>
</evidence>
<proteinExistence type="inferred from homology"/>
<keyword evidence="6" id="KW-0970">Cilium biogenesis/degradation</keyword>
<gene>
    <name evidence="11" type="ORF">TR117219</name>
</gene>
<dbReference type="PANTHER" id="PTHR34031:SF1">
    <property type="entry name" value="CENTROSOMAL PROTEIN OF 162 KDA"/>
    <property type="match status" value="1"/>
</dbReference>
<evidence type="ECO:0000256" key="8">
    <source>
        <dbReference type="ARBA" id="ARBA00023212"/>
    </source>
</evidence>
<dbReference type="GO" id="GO:0005879">
    <property type="term" value="C:axonemal microtubule"/>
    <property type="evidence" value="ECO:0007669"/>
    <property type="project" value="TreeGrafter"/>
</dbReference>
<evidence type="ECO:0000256" key="5">
    <source>
        <dbReference type="ARBA" id="ARBA00022701"/>
    </source>
</evidence>
<evidence type="ECO:0000256" key="1">
    <source>
        <dbReference type="ARBA" id="ARBA00004114"/>
    </source>
</evidence>
<comment type="subcellular location">
    <subcellularLocation>
        <location evidence="1">Cytoplasm</location>
        <location evidence="1">Cytoskeleton</location>
        <location evidence="1">Microtubule organizing center</location>
        <location evidence="1">Centrosome</location>
        <location evidence="1">Centriole</location>
    </subcellularLocation>
</comment>
<feature type="compositionally biased region" description="Low complexity" evidence="10">
    <location>
        <begin position="457"/>
        <end position="469"/>
    </location>
</feature>
<evidence type="ECO:0000256" key="2">
    <source>
        <dbReference type="ARBA" id="ARBA00009485"/>
    </source>
</evidence>
<keyword evidence="7 9" id="KW-0175">Coiled coil</keyword>
<sequence>LASTATLKKPTFMSRIPLKVRTRLTKPRRPKALKTTRVLQIRHQLRTTKIISRRRAMQSLLEYIKTHRKAVCIRNRPAIYEPGKKSSTYTSLLSRKLNKSTHKPLCSSLKDETVAAPKSSGSTPRSCELNERNLGSEVFANCDSSPTQSFLRKLVEHDINGIETKARLPDSNQHSTTEKVPGMQNHPDEKPAGSSPSTSDPMARIADLEKETHLQNELIKGFQRENEKLMAENKKLKEKAASSALPETQINSAERLFRENAVLHIELNQVKEELAVIKALRNAEGPHEARKKYECEIANLKAQNAELEQECQNHKQKCADTLQELKSAQVELSDLLKRCDALSQVADSAKTSAEARCQQLKSEADVAIGELKHKLDWYTKNQALSHQPVEVKKQENPPLSSQMALQGRIHELEVKIEEQKAAEQMCIRDLQQEFETLKIKYEEHIKLLETELAGRTSGSKLTKLSKSSSQPTIDGDCDQKTQVAGLQGQLSSLKSELIRRQRIIGSRQKMTTRREEADSVQVDVTKRAVPKPRPRLVSRANLRPKSSTTCSKVMTQEESQTECNTIYRSANVDVHDSHLHVRPDVKNVEVQTSALPEEVDFSGLQSKCADLQSRNKLLTEQIVSVSCALRANKKALKDMQVREDSRNSLIQHLKASLTKEKLKTLKNALKTCCDTGNLGQNGGEITVEKDRITLEAELPAEGVLLAEVGQSTARLRSELNITRQRADRLQMQLDTLRGLHLAAVTGKPPKKAIERLFDQLAFLEQQQELKNKHLEEYVSFFERGFTNGCSYEVTEQFTLQLVN</sequence>
<protein>
    <recommendedName>
        <fullName evidence="3">Centrosomal protein of 162 kDa</fullName>
    </recommendedName>
</protein>
<evidence type="ECO:0000256" key="4">
    <source>
        <dbReference type="ARBA" id="ARBA00022490"/>
    </source>
</evidence>
<dbReference type="GO" id="GO:0060271">
    <property type="term" value="P:cilium assembly"/>
    <property type="evidence" value="ECO:0007669"/>
    <property type="project" value="TreeGrafter"/>
</dbReference>
<evidence type="ECO:0000256" key="10">
    <source>
        <dbReference type="SAM" id="MobiDB-lite"/>
    </source>
</evidence>
<dbReference type="AlphaFoldDB" id="A0A0X3PWU1"/>
<evidence type="ECO:0000256" key="6">
    <source>
        <dbReference type="ARBA" id="ARBA00022794"/>
    </source>
</evidence>
<organism evidence="11">
    <name type="scientific">Schistocephalus solidus</name>
    <name type="common">Tapeworm</name>
    <dbReference type="NCBI Taxonomy" id="70667"/>
    <lineage>
        <taxon>Eukaryota</taxon>
        <taxon>Metazoa</taxon>
        <taxon>Spiralia</taxon>
        <taxon>Lophotrochozoa</taxon>
        <taxon>Platyhelminthes</taxon>
        <taxon>Cestoda</taxon>
        <taxon>Eucestoda</taxon>
        <taxon>Diphyllobothriidea</taxon>
        <taxon>Diphyllobothriidae</taxon>
        <taxon>Schistocephalus</taxon>
    </lineage>
</organism>
<dbReference type="InterPro" id="IPR038774">
    <property type="entry name" value="CEP162-like"/>
</dbReference>
<feature type="non-terminal residue" evidence="11">
    <location>
        <position position="1"/>
    </location>
</feature>
<keyword evidence="4" id="KW-0963">Cytoplasm</keyword>
<accession>A0A0X3PWU1</accession>
<reference evidence="11" key="1">
    <citation type="submission" date="2016-01" db="EMBL/GenBank/DDBJ databases">
        <title>Reference transcriptome for the parasite Schistocephalus solidus: insights into the molecular evolution of parasitism.</title>
        <authorList>
            <person name="Hebert F.O."/>
            <person name="Grambauer S."/>
            <person name="Barber I."/>
            <person name="Landry C.R."/>
            <person name="Aubin-Horth N."/>
        </authorList>
    </citation>
    <scope>NUCLEOTIDE SEQUENCE</scope>
</reference>
<evidence type="ECO:0000256" key="7">
    <source>
        <dbReference type="ARBA" id="ARBA00023054"/>
    </source>
</evidence>
<keyword evidence="8" id="KW-0206">Cytoskeleton</keyword>
<feature type="region of interest" description="Disordered" evidence="10">
    <location>
        <begin position="163"/>
        <end position="201"/>
    </location>
</feature>
<dbReference type="PANTHER" id="PTHR34031">
    <property type="entry name" value="CENTROSOMAL PROTEIN OF 162 KDA"/>
    <property type="match status" value="1"/>
</dbReference>
<keyword evidence="5" id="KW-0493">Microtubule</keyword>
<evidence type="ECO:0000256" key="3">
    <source>
        <dbReference type="ARBA" id="ARBA00021406"/>
    </source>
</evidence>
<feature type="region of interest" description="Disordered" evidence="10">
    <location>
        <begin position="457"/>
        <end position="476"/>
    </location>
</feature>
<evidence type="ECO:0000256" key="9">
    <source>
        <dbReference type="SAM" id="Coils"/>
    </source>
</evidence>